<sequence>MLMGSVIELTLFSKFMHCDTKILFSSTSLQKILKEMFSSTFTQTTMHSPSISQCMILKSATFGVLSNKNPEGNDFRREFVIEILCRKNGVIHKRWIFHSFLAFILQTHSIGAS</sequence>
<accession>A0A0K2UHE1</accession>
<proteinExistence type="predicted"/>
<evidence type="ECO:0000313" key="1">
    <source>
        <dbReference type="EMBL" id="CDW37347.1"/>
    </source>
</evidence>
<organism evidence="1">
    <name type="scientific">Lepeophtheirus salmonis</name>
    <name type="common">Salmon louse</name>
    <name type="synonym">Caligus salmonis</name>
    <dbReference type="NCBI Taxonomy" id="72036"/>
    <lineage>
        <taxon>Eukaryota</taxon>
        <taxon>Metazoa</taxon>
        <taxon>Ecdysozoa</taxon>
        <taxon>Arthropoda</taxon>
        <taxon>Crustacea</taxon>
        <taxon>Multicrustacea</taxon>
        <taxon>Hexanauplia</taxon>
        <taxon>Copepoda</taxon>
        <taxon>Siphonostomatoida</taxon>
        <taxon>Caligidae</taxon>
        <taxon>Lepeophtheirus</taxon>
    </lineage>
</organism>
<reference evidence="1" key="1">
    <citation type="submission" date="2014-05" db="EMBL/GenBank/DDBJ databases">
        <authorList>
            <person name="Chronopoulou M."/>
        </authorList>
    </citation>
    <scope>NUCLEOTIDE SEQUENCE</scope>
    <source>
        <tissue evidence="1">Whole organism</tissue>
    </source>
</reference>
<dbReference type="EMBL" id="HACA01019986">
    <property type="protein sequence ID" value="CDW37347.1"/>
    <property type="molecule type" value="Transcribed_RNA"/>
</dbReference>
<protein>
    <submittedName>
        <fullName evidence="1">Uncharacterized protein</fullName>
    </submittedName>
</protein>
<dbReference type="AlphaFoldDB" id="A0A0K2UHE1"/>
<name>A0A0K2UHE1_LEPSM</name>